<keyword evidence="4" id="KW-1185">Reference proteome</keyword>
<name>A0A850T229_9BACT</name>
<evidence type="ECO:0000256" key="1">
    <source>
        <dbReference type="SAM" id="MobiDB-lite"/>
    </source>
</evidence>
<dbReference type="EMBL" id="JACADJ010000074">
    <property type="protein sequence ID" value="NWH06410.1"/>
    <property type="molecule type" value="Genomic_DNA"/>
</dbReference>
<dbReference type="RefSeq" id="WP_178367862.1">
    <property type="nucleotide sequence ID" value="NZ_JACADJ010000074.1"/>
</dbReference>
<feature type="signal peptide" evidence="2">
    <location>
        <begin position="1"/>
        <end position="23"/>
    </location>
</feature>
<evidence type="ECO:0000313" key="4">
    <source>
        <dbReference type="Proteomes" id="UP000553343"/>
    </source>
</evidence>
<sequence length="121" mass="12096">MRKTIITIVAFFAILVFSNSAYAAAATWAQSGAGKQVTIGSDASTQLAYDPSPGVLIEGASDIAVYCILTGNSKAGADAMVYAVASATGDVGQDPVDLSGTSPDLGTPTTNGTIPSGFTSK</sequence>
<keyword evidence="2" id="KW-0732">Signal</keyword>
<evidence type="ECO:0000313" key="3">
    <source>
        <dbReference type="EMBL" id="NWH06410.1"/>
    </source>
</evidence>
<feature type="compositionally biased region" description="Polar residues" evidence="1">
    <location>
        <begin position="99"/>
        <end position="121"/>
    </location>
</feature>
<comment type="caution">
    <text evidence="3">The sequence shown here is derived from an EMBL/GenBank/DDBJ whole genome shotgun (WGS) entry which is preliminary data.</text>
</comment>
<dbReference type="Proteomes" id="UP000553343">
    <property type="component" value="Unassembled WGS sequence"/>
</dbReference>
<evidence type="ECO:0000256" key="2">
    <source>
        <dbReference type="SAM" id="SignalP"/>
    </source>
</evidence>
<accession>A0A850T229</accession>
<dbReference type="AlphaFoldDB" id="A0A850T229"/>
<reference evidence="3 4" key="1">
    <citation type="submission" date="2020-06" db="EMBL/GenBank/DDBJ databases">
        <title>High-quality draft genome of sulfate reducer Desulfobacter latus type strain AcrS2 isolated from marine sediment.</title>
        <authorList>
            <person name="Hoppe M."/>
            <person name="Larsen C.K."/>
            <person name="Marshall I.P.G."/>
            <person name="Schramm A."/>
            <person name="Marietou A.G."/>
        </authorList>
    </citation>
    <scope>NUCLEOTIDE SEQUENCE [LARGE SCALE GENOMIC DNA]</scope>
    <source>
        <strain evidence="3 4">AcRS2</strain>
    </source>
</reference>
<proteinExistence type="predicted"/>
<protein>
    <submittedName>
        <fullName evidence="3">Uncharacterized protein</fullName>
    </submittedName>
</protein>
<organism evidence="3 4">
    <name type="scientific">Desulfobacter latus</name>
    <dbReference type="NCBI Taxonomy" id="2292"/>
    <lineage>
        <taxon>Bacteria</taxon>
        <taxon>Pseudomonadati</taxon>
        <taxon>Thermodesulfobacteriota</taxon>
        <taxon>Desulfobacteria</taxon>
        <taxon>Desulfobacterales</taxon>
        <taxon>Desulfobacteraceae</taxon>
        <taxon>Desulfobacter</taxon>
    </lineage>
</organism>
<feature type="region of interest" description="Disordered" evidence="1">
    <location>
        <begin position="91"/>
        <end position="121"/>
    </location>
</feature>
<feature type="chain" id="PRO_5032735093" evidence="2">
    <location>
        <begin position="24"/>
        <end position="121"/>
    </location>
</feature>
<gene>
    <name evidence="3" type="ORF">HXW94_15715</name>
</gene>